<feature type="compositionally biased region" description="Low complexity" evidence="1">
    <location>
        <begin position="15"/>
        <end position="27"/>
    </location>
</feature>
<evidence type="ECO:0000313" key="2">
    <source>
        <dbReference type="EMBL" id="KAF2154849.1"/>
    </source>
</evidence>
<dbReference type="Proteomes" id="UP000799439">
    <property type="component" value="Unassembled WGS sequence"/>
</dbReference>
<keyword evidence="3" id="KW-1185">Reference proteome</keyword>
<evidence type="ECO:0000256" key="1">
    <source>
        <dbReference type="SAM" id="MobiDB-lite"/>
    </source>
</evidence>
<dbReference type="CDD" id="cd14688">
    <property type="entry name" value="bZIP_YAP"/>
    <property type="match status" value="1"/>
</dbReference>
<protein>
    <recommendedName>
        <fullName evidence="4">BZIP domain-containing protein</fullName>
    </recommendedName>
</protein>
<dbReference type="PANTHER" id="PTHR37012">
    <property type="entry name" value="B-ZIP TRANSCRIPTION FACTOR (EUROFUNG)-RELATED"/>
    <property type="match status" value="1"/>
</dbReference>
<accession>A0A9P4J9M9</accession>
<feature type="compositionally biased region" description="Basic and acidic residues" evidence="1">
    <location>
        <begin position="67"/>
        <end position="81"/>
    </location>
</feature>
<organism evidence="2 3">
    <name type="scientific">Myriangium duriaei CBS 260.36</name>
    <dbReference type="NCBI Taxonomy" id="1168546"/>
    <lineage>
        <taxon>Eukaryota</taxon>
        <taxon>Fungi</taxon>
        <taxon>Dikarya</taxon>
        <taxon>Ascomycota</taxon>
        <taxon>Pezizomycotina</taxon>
        <taxon>Dothideomycetes</taxon>
        <taxon>Dothideomycetidae</taxon>
        <taxon>Myriangiales</taxon>
        <taxon>Myriangiaceae</taxon>
        <taxon>Myriangium</taxon>
    </lineage>
</organism>
<proteinExistence type="predicted"/>
<dbReference type="Pfam" id="PF11905">
    <property type="entry name" value="DUF3425"/>
    <property type="match status" value="1"/>
</dbReference>
<evidence type="ECO:0000313" key="3">
    <source>
        <dbReference type="Proteomes" id="UP000799439"/>
    </source>
</evidence>
<dbReference type="AlphaFoldDB" id="A0A9P4J9M9"/>
<dbReference type="OrthoDB" id="4161589at2759"/>
<comment type="caution">
    <text evidence="2">The sequence shown here is derived from an EMBL/GenBank/DDBJ whole genome shotgun (WGS) entry which is preliminary data.</text>
</comment>
<dbReference type="Gene3D" id="1.20.5.170">
    <property type="match status" value="1"/>
</dbReference>
<feature type="compositionally biased region" description="Low complexity" evidence="1">
    <location>
        <begin position="156"/>
        <end position="175"/>
    </location>
</feature>
<feature type="region of interest" description="Disordered" evidence="1">
    <location>
        <begin position="210"/>
        <end position="232"/>
    </location>
</feature>
<evidence type="ECO:0008006" key="4">
    <source>
        <dbReference type="Google" id="ProtNLM"/>
    </source>
</evidence>
<dbReference type="InterPro" id="IPR021833">
    <property type="entry name" value="DUF3425"/>
</dbReference>
<dbReference type="PANTHER" id="PTHR37012:SF2">
    <property type="entry name" value="BZIP DOMAIN-CONTAINING PROTEIN-RELATED"/>
    <property type="match status" value="1"/>
</dbReference>
<reference evidence="2" key="1">
    <citation type="journal article" date="2020" name="Stud. Mycol.">
        <title>101 Dothideomycetes genomes: a test case for predicting lifestyles and emergence of pathogens.</title>
        <authorList>
            <person name="Haridas S."/>
            <person name="Albert R."/>
            <person name="Binder M."/>
            <person name="Bloem J."/>
            <person name="Labutti K."/>
            <person name="Salamov A."/>
            <person name="Andreopoulos B."/>
            <person name="Baker S."/>
            <person name="Barry K."/>
            <person name="Bills G."/>
            <person name="Bluhm B."/>
            <person name="Cannon C."/>
            <person name="Castanera R."/>
            <person name="Culley D."/>
            <person name="Daum C."/>
            <person name="Ezra D."/>
            <person name="Gonzalez J."/>
            <person name="Henrissat B."/>
            <person name="Kuo A."/>
            <person name="Liang C."/>
            <person name="Lipzen A."/>
            <person name="Lutzoni F."/>
            <person name="Magnuson J."/>
            <person name="Mondo S."/>
            <person name="Nolan M."/>
            <person name="Ohm R."/>
            <person name="Pangilinan J."/>
            <person name="Park H.-J."/>
            <person name="Ramirez L."/>
            <person name="Alfaro M."/>
            <person name="Sun H."/>
            <person name="Tritt A."/>
            <person name="Yoshinaga Y."/>
            <person name="Zwiers L.-H."/>
            <person name="Turgeon B."/>
            <person name="Goodwin S."/>
            <person name="Spatafora J."/>
            <person name="Crous P."/>
            <person name="Grigoriev I."/>
        </authorList>
    </citation>
    <scope>NUCLEOTIDE SEQUENCE</scope>
    <source>
        <strain evidence="2">CBS 260.36</strain>
    </source>
</reference>
<name>A0A9P4J9M9_9PEZI</name>
<feature type="region of interest" description="Disordered" evidence="1">
    <location>
        <begin position="1"/>
        <end position="81"/>
    </location>
</feature>
<sequence length="462" mass="51737">MADQNPYPYPSPTTQLEQLAGAAQQAQSPTAADFTPTQQRPPNPRKRRADGSSVSARGVANLTPEQLAKKRANDRDAQRAIRERTRANIENLERRIKELEGQQPFQELQSVVRSRDAVIAENEELKKRLQSIAALAQFQPGGHGLNDLALATSQQAPLPLPGQQPQTQQQEQQHQSSYHQDYTHDEDDSQSISQQHIHPDLRSLQSHHAPTAPMQMSNGSTPTDHQTPTQHVKSDLPEWQRIPSHFTPGQTELDDLDTALQDLLSTSRQALDSVLGPAQPSFAALVAPSFDQQTPSLSIEIVQLIHHHLGTSDLPKRVAMMYILYLLLQWIASPSQTTFERLPDWLRPTEQQIERPHAVWVDLLPWPQSRDRVLAAPAQHGTGYFYSTFSSLNLSWPYDPELCLMKTSPAEGPEDWVINPVFEAHLRDLDHWTLVQNTEVRDGRDEGLEGLLQGLGSGETQG</sequence>
<gene>
    <name evidence="2" type="ORF">K461DRAFT_266205</name>
</gene>
<feature type="region of interest" description="Disordered" evidence="1">
    <location>
        <begin position="156"/>
        <end position="193"/>
    </location>
</feature>
<dbReference type="EMBL" id="ML996083">
    <property type="protein sequence ID" value="KAF2154849.1"/>
    <property type="molecule type" value="Genomic_DNA"/>
</dbReference>
<feature type="compositionally biased region" description="Polar residues" evidence="1">
    <location>
        <begin position="210"/>
        <end position="231"/>
    </location>
</feature>